<dbReference type="Gene3D" id="3.40.50.300">
    <property type="entry name" value="P-loop containing nucleotide triphosphate hydrolases"/>
    <property type="match status" value="1"/>
</dbReference>
<protein>
    <submittedName>
        <fullName evidence="6">Uncharacterized protein</fullName>
    </submittedName>
</protein>
<dbReference type="Pfam" id="PF22939">
    <property type="entry name" value="WHD_GPIID"/>
    <property type="match status" value="1"/>
</dbReference>
<dbReference type="RefSeq" id="XP_013314155.1">
    <property type="nucleotide sequence ID" value="XM_013458701.1"/>
</dbReference>
<dbReference type="Proteomes" id="UP000054342">
    <property type="component" value="Unassembled WGS sequence"/>
</dbReference>
<dbReference type="SUPFAM" id="SSF52540">
    <property type="entry name" value="P-loop containing nucleoside triphosphate hydrolases"/>
    <property type="match status" value="1"/>
</dbReference>
<dbReference type="PROSITE" id="PS50297">
    <property type="entry name" value="ANK_REP_REGION"/>
    <property type="match status" value="1"/>
</dbReference>
<accession>A0A0D2BM17</accession>
<dbReference type="Pfam" id="PF24883">
    <property type="entry name" value="NPHP3_N"/>
    <property type="match status" value="1"/>
</dbReference>
<dbReference type="HOGENOM" id="CLU_000288_34_23_1"/>
<evidence type="ECO:0000256" key="3">
    <source>
        <dbReference type="SAM" id="MobiDB-lite"/>
    </source>
</evidence>
<feature type="repeat" description="ANK" evidence="2">
    <location>
        <begin position="743"/>
        <end position="775"/>
    </location>
</feature>
<dbReference type="SMART" id="SM00248">
    <property type="entry name" value="ANK"/>
    <property type="match status" value="2"/>
</dbReference>
<dbReference type="GeneID" id="25331039"/>
<dbReference type="PROSITE" id="PS50088">
    <property type="entry name" value="ANK_REPEAT"/>
    <property type="match status" value="1"/>
</dbReference>
<dbReference type="Gene3D" id="1.25.40.20">
    <property type="entry name" value="Ankyrin repeat-containing domain"/>
    <property type="match status" value="1"/>
</dbReference>
<dbReference type="InterPro" id="IPR056884">
    <property type="entry name" value="NPHP3-like_N"/>
</dbReference>
<dbReference type="InterPro" id="IPR036770">
    <property type="entry name" value="Ankyrin_rpt-contain_sf"/>
</dbReference>
<feature type="region of interest" description="Disordered" evidence="3">
    <location>
        <begin position="618"/>
        <end position="643"/>
    </location>
</feature>
<dbReference type="AlphaFoldDB" id="A0A0D2BM17"/>
<dbReference type="InterPro" id="IPR027417">
    <property type="entry name" value="P-loop_NTPase"/>
</dbReference>
<gene>
    <name evidence="6" type="ORF">PV05_09131</name>
</gene>
<keyword evidence="1" id="KW-0677">Repeat</keyword>
<dbReference type="Pfam" id="PF12796">
    <property type="entry name" value="Ank_2"/>
    <property type="match status" value="1"/>
</dbReference>
<dbReference type="InterPro" id="IPR002110">
    <property type="entry name" value="Ankyrin_rpt"/>
</dbReference>
<dbReference type="InterPro" id="IPR054471">
    <property type="entry name" value="GPIID_WHD"/>
</dbReference>
<feature type="domain" description="GPI inositol-deacylase winged helix" evidence="4">
    <location>
        <begin position="474"/>
        <end position="560"/>
    </location>
</feature>
<dbReference type="EMBL" id="KN847321">
    <property type="protein sequence ID" value="KIW53571.1"/>
    <property type="molecule type" value="Genomic_DNA"/>
</dbReference>
<evidence type="ECO:0000259" key="4">
    <source>
        <dbReference type="Pfam" id="PF22939"/>
    </source>
</evidence>
<keyword evidence="7" id="KW-1185">Reference proteome</keyword>
<organism evidence="6 7">
    <name type="scientific">Exophiala xenobiotica</name>
    <dbReference type="NCBI Taxonomy" id="348802"/>
    <lineage>
        <taxon>Eukaryota</taxon>
        <taxon>Fungi</taxon>
        <taxon>Dikarya</taxon>
        <taxon>Ascomycota</taxon>
        <taxon>Pezizomycotina</taxon>
        <taxon>Eurotiomycetes</taxon>
        <taxon>Chaetothyriomycetidae</taxon>
        <taxon>Chaetothyriales</taxon>
        <taxon>Herpotrichiellaceae</taxon>
        <taxon>Exophiala</taxon>
    </lineage>
</organism>
<feature type="domain" description="Nephrocystin 3-like N-terminal" evidence="5">
    <location>
        <begin position="199"/>
        <end position="363"/>
    </location>
</feature>
<proteinExistence type="predicted"/>
<reference evidence="6 7" key="1">
    <citation type="submission" date="2015-01" db="EMBL/GenBank/DDBJ databases">
        <title>The Genome Sequence of Exophiala xenobiotica CBS118157.</title>
        <authorList>
            <consortium name="The Broad Institute Genomics Platform"/>
            <person name="Cuomo C."/>
            <person name="de Hoog S."/>
            <person name="Gorbushina A."/>
            <person name="Stielow B."/>
            <person name="Teixiera M."/>
            <person name="Abouelleil A."/>
            <person name="Chapman S.B."/>
            <person name="Priest M."/>
            <person name="Young S.K."/>
            <person name="Wortman J."/>
            <person name="Nusbaum C."/>
            <person name="Birren B."/>
        </authorList>
    </citation>
    <scope>NUCLEOTIDE SEQUENCE [LARGE SCALE GENOMIC DNA]</scope>
    <source>
        <strain evidence="6 7">CBS 118157</strain>
    </source>
</reference>
<evidence type="ECO:0000256" key="1">
    <source>
        <dbReference type="ARBA" id="ARBA00022737"/>
    </source>
</evidence>
<dbReference type="PANTHER" id="PTHR10039:SF16">
    <property type="entry name" value="GPI INOSITOL-DEACYLASE"/>
    <property type="match status" value="1"/>
</dbReference>
<evidence type="ECO:0000259" key="5">
    <source>
        <dbReference type="Pfam" id="PF24883"/>
    </source>
</evidence>
<feature type="compositionally biased region" description="Low complexity" evidence="3">
    <location>
        <begin position="618"/>
        <end position="630"/>
    </location>
</feature>
<evidence type="ECO:0000313" key="7">
    <source>
        <dbReference type="Proteomes" id="UP000054342"/>
    </source>
</evidence>
<name>A0A0D2BM17_9EURO</name>
<dbReference type="PANTHER" id="PTHR10039">
    <property type="entry name" value="AMELOGENIN"/>
    <property type="match status" value="1"/>
</dbReference>
<evidence type="ECO:0000313" key="6">
    <source>
        <dbReference type="EMBL" id="KIW53571.1"/>
    </source>
</evidence>
<sequence length="807" mass="90172">MTDPLSIATGVAGLLSLAGNVINQCYHYGCGVADAPEEAKKLAFEVTSLSGLLVGIQNLAKHHEFPTRNIQPVLQECRASLQSLSTKLQKHAPQPTKSSKEQVLRRLLWPLRKTDSEHLIVALERNKRSLSLALDTFSAEALMHQSTTLEYVSDTLSDLSIEVRTNHANDQRQRILDWLSEYPYEAQYRRGYQLHCFKTCRWLLEHPEFIKWSQRRSSLLWMHGQAGSGKTVTTSYLIHHLRHHLTAERHLLAYFYYDASTIESLTPETFFGAVVKQFCAQLPHIPDDVADAYKKAANRVGTPKQASQIELQRFLLELLREARAAIIVIDGLDETPDCGIVCDFLTSIVTSGHCPLRVFISSRPEVDLRRRLGRFQEIAVQESATEDDISVYVQSRINHDHRLRHMSDKMKRRVEFSLRADCHGMFRWVQCQLDAISGLRTDAAIKQALNTLPSSLEGAYSRILRTIAPEDVIFAQRALLWLAHAATPLTLPELATAVVLEPGLLDAGTLDPDLALNDPADILEICGSLVSFNALSGTARLAHHSVREFLTQRLDNTSEFYTPTGPSHRTIAESCLSYLLLDDFASGPLYPADFTRALRSYPLLRYAATNWPFHVSMASKSPSTSSSKSSNAGTTERETERQTERELLPLILRLMAPHQENGYGNNNKTQNQRFLFWLQIVLSDSRHGYIAPDADLARATPLYYAASYGLVETVRALVNSSVSSVSSSGANADVDLNARAGRYGGTAMHAAVWRQRAEILKILLDAGADPSVRDDNDMTAPELALWSKRTGMMALFPDAVRVEAKWS</sequence>
<dbReference type="SUPFAM" id="SSF48403">
    <property type="entry name" value="Ankyrin repeat"/>
    <property type="match status" value="1"/>
</dbReference>
<keyword evidence="2" id="KW-0040">ANK repeat</keyword>
<dbReference type="OrthoDB" id="1577640at2759"/>
<evidence type="ECO:0000256" key="2">
    <source>
        <dbReference type="PROSITE-ProRule" id="PRU00023"/>
    </source>
</evidence>